<dbReference type="Pfam" id="PF01738">
    <property type="entry name" value="DLH"/>
    <property type="match status" value="1"/>
</dbReference>
<name>A0ABY4JII4_9BACI</name>
<organism evidence="2 3">
    <name type="scientific">Gottfriedia acidiceleris</name>
    <dbReference type="NCBI Taxonomy" id="371036"/>
    <lineage>
        <taxon>Bacteria</taxon>
        <taxon>Bacillati</taxon>
        <taxon>Bacillota</taxon>
        <taxon>Bacilli</taxon>
        <taxon>Bacillales</taxon>
        <taxon>Bacillaceae</taxon>
        <taxon>Gottfriedia</taxon>
    </lineage>
</organism>
<gene>
    <name evidence="2" type="ORF">MY490_17895</name>
</gene>
<evidence type="ECO:0000259" key="1">
    <source>
        <dbReference type="Pfam" id="PF01738"/>
    </source>
</evidence>
<protein>
    <submittedName>
        <fullName evidence="2">Dienelactone hydrolase family protein</fullName>
    </submittedName>
</protein>
<keyword evidence="3" id="KW-1185">Reference proteome</keyword>
<keyword evidence="2" id="KW-0378">Hydrolase</keyword>
<dbReference type="InterPro" id="IPR029058">
    <property type="entry name" value="AB_hydrolase_fold"/>
</dbReference>
<dbReference type="EMBL" id="CP096034">
    <property type="protein sequence ID" value="UPM53638.1"/>
    <property type="molecule type" value="Genomic_DNA"/>
</dbReference>
<dbReference type="InterPro" id="IPR002925">
    <property type="entry name" value="Dienelactn_hydro"/>
</dbReference>
<dbReference type="RefSeq" id="WP_248266886.1">
    <property type="nucleotide sequence ID" value="NZ_CP096034.1"/>
</dbReference>
<evidence type="ECO:0000313" key="3">
    <source>
        <dbReference type="Proteomes" id="UP000830639"/>
    </source>
</evidence>
<evidence type="ECO:0000313" key="2">
    <source>
        <dbReference type="EMBL" id="UPM53638.1"/>
    </source>
</evidence>
<dbReference type="PANTHER" id="PTHR46623">
    <property type="entry name" value="CARBOXYMETHYLENEBUTENOLIDASE-RELATED"/>
    <property type="match status" value="1"/>
</dbReference>
<reference evidence="2 3" key="1">
    <citation type="submission" date="2022-04" db="EMBL/GenBank/DDBJ databases">
        <title>Mechanism of arsenic methylation and mitigation arsenic toxicity by Bacillus sp. LH14 from an Arsenic-Contaminated Paddy Soil.</title>
        <authorList>
            <person name="Wang D."/>
        </authorList>
    </citation>
    <scope>NUCLEOTIDE SEQUENCE [LARGE SCALE GENOMIC DNA]</scope>
    <source>
        <strain evidence="2 3">LH14</strain>
    </source>
</reference>
<dbReference type="Gene3D" id="3.40.50.1820">
    <property type="entry name" value="alpha/beta hydrolase"/>
    <property type="match status" value="1"/>
</dbReference>
<dbReference type="SUPFAM" id="SSF53474">
    <property type="entry name" value="alpha/beta-Hydrolases"/>
    <property type="match status" value="1"/>
</dbReference>
<dbReference type="GO" id="GO:0016787">
    <property type="term" value="F:hydrolase activity"/>
    <property type="evidence" value="ECO:0007669"/>
    <property type="project" value="UniProtKB-KW"/>
</dbReference>
<sequence length="209" mass="23973">MNNCEFHNTTILVVHEIYGINKHINDICDSLSKLGFTVVCPNLLGNIENYCYKDENKAYQHFVHKIGFELATNKIIDLAKELRTKCANLYILGFSVGATIAWLCSKYDRLFDGVIGFYGSRIRDYLEVSPKCETLLIFPTKEKSFAPEIVITELKTKDRIQIIKVEGSHGFTDQSTSNYDQYATEYCFQKMRDFIMKQNNNFSVTGGIK</sequence>
<accession>A0ABY4JII4</accession>
<proteinExistence type="predicted"/>
<feature type="domain" description="Dienelactone hydrolase" evidence="1">
    <location>
        <begin position="10"/>
        <end position="195"/>
    </location>
</feature>
<dbReference type="Proteomes" id="UP000830639">
    <property type="component" value="Chromosome"/>
</dbReference>
<dbReference type="InterPro" id="IPR051049">
    <property type="entry name" value="Dienelactone_hydrolase-like"/>
</dbReference>
<dbReference type="PANTHER" id="PTHR46623:SF6">
    <property type="entry name" value="ALPHA_BETA-HYDROLASES SUPERFAMILY PROTEIN"/>
    <property type="match status" value="1"/>
</dbReference>